<feature type="domain" description="Ionotropic glutamate receptor C-terminal" evidence="13">
    <location>
        <begin position="203"/>
        <end position="469"/>
    </location>
</feature>
<proteinExistence type="predicted"/>
<evidence type="ECO:0000259" key="13">
    <source>
        <dbReference type="Pfam" id="PF00060"/>
    </source>
</evidence>
<accession>A0AAD3CWY3</accession>
<reference evidence="14 15" key="1">
    <citation type="journal article" date="2021" name="Sci. Rep.">
        <title>The genome of the diatom Chaetoceros tenuissimus carries an ancient integrated fragment of an extant virus.</title>
        <authorList>
            <person name="Hongo Y."/>
            <person name="Kimura K."/>
            <person name="Takaki Y."/>
            <person name="Yoshida Y."/>
            <person name="Baba S."/>
            <person name="Kobayashi G."/>
            <person name="Nagasaki K."/>
            <person name="Hano T."/>
            <person name="Tomaru Y."/>
        </authorList>
    </citation>
    <scope>NUCLEOTIDE SEQUENCE [LARGE SCALE GENOMIC DNA]</scope>
    <source>
        <strain evidence="14 15">NIES-3715</strain>
    </source>
</reference>
<evidence type="ECO:0000256" key="9">
    <source>
        <dbReference type="ARBA" id="ARBA00023286"/>
    </source>
</evidence>
<evidence type="ECO:0000256" key="4">
    <source>
        <dbReference type="ARBA" id="ARBA00022989"/>
    </source>
</evidence>
<keyword evidence="9" id="KW-1071">Ligand-gated ion channel</keyword>
<dbReference type="Proteomes" id="UP001054902">
    <property type="component" value="Unassembled WGS sequence"/>
</dbReference>
<protein>
    <recommendedName>
        <fullName evidence="13">Ionotropic glutamate receptor C-terminal domain-containing protein</fullName>
    </recommendedName>
</protein>
<dbReference type="PANTHER" id="PTHR18966">
    <property type="entry name" value="IONOTROPIC GLUTAMATE RECEPTOR"/>
    <property type="match status" value="1"/>
</dbReference>
<comment type="caution">
    <text evidence="14">The sequence shown here is derived from an EMBL/GenBank/DDBJ whole genome shotgun (WGS) entry which is preliminary data.</text>
</comment>
<dbReference type="InterPro" id="IPR001320">
    <property type="entry name" value="Iontro_rcpt_C"/>
</dbReference>
<evidence type="ECO:0000256" key="12">
    <source>
        <dbReference type="SAM" id="SignalP"/>
    </source>
</evidence>
<gene>
    <name evidence="14" type="ORF">CTEN210_10033</name>
</gene>
<dbReference type="GO" id="GO:0015276">
    <property type="term" value="F:ligand-gated monoatomic ion channel activity"/>
    <property type="evidence" value="ECO:0007669"/>
    <property type="project" value="InterPro"/>
</dbReference>
<evidence type="ECO:0000256" key="7">
    <source>
        <dbReference type="ARBA" id="ARBA00023170"/>
    </source>
</evidence>
<keyword evidence="6 11" id="KW-0472">Membrane</keyword>
<feature type="signal peptide" evidence="12">
    <location>
        <begin position="1"/>
        <end position="30"/>
    </location>
</feature>
<feature type="chain" id="PRO_5042088049" description="Ionotropic glutamate receptor C-terminal domain-containing protein" evidence="12">
    <location>
        <begin position="31"/>
        <end position="599"/>
    </location>
</feature>
<evidence type="ECO:0000313" key="14">
    <source>
        <dbReference type="EMBL" id="GFH53557.1"/>
    </source>
</evidence>
<keyword evidence="15" id="KW-1185">Reference proteome</keyword>
<feature type="transmembrane region" description="Helical" evidence="11">
    <location>
        <begin position="205"/>
        <end position="223"/>
    </location>
</feature>
<keyword evidence="4 11" id="KW-1133">Transmembrane helix</keyword>
<keyword evidence="2" id="KW-0813">Transport</keyword>
<name>A0AAD3CWY3_9STRA</name>
<evidence type="ECO:0000256" key="5">
    <source>
        <dbReference type="ARBA" id="ARBA00023065"/>
    </source>
</evidence>
<evidence type="ECO:0000256" key="10">
    <source>
        <dbReference type="ARBA" id="ARBA00023303"/>
    </source>
</evidence>
<feature type="transmembrane region" description="Helical" evidence="11">
    <location>
        <begin position="268"/>
        <end position="293"/>
    </location>
</feature>
<keyword evidence="5" id="KW-0406">Ion transport</keyword>
<dbReference type="SUPFAM" id="SSF53850">
    <property type="entry name" value="Periplasmic binding protein-like II"/>
    <property type="match status" value="1"/>
</dbReference>
<keyword evidence="8" id="KW-0325">Glycoprotein</keyword>
<organism evidence="14 15">
    <name type="scientific">Chaetoceros tenuissimus</name>
    <dbReference type="NCBI Taxonomy" id="426638"/>
    <lineage>
        <taxon>Eukaryota</taxon>
        <taxon>Sar</taxon>
        <taxon>Stramenopiles</taxon>
        <taxon>Ochrophyta</taxon>
        <taxon>Bacillariophyta</taxon>
        <taxon>Coscinodiscophyceae</taxon>
        <taxon>Chaetocerotophycidae</taxon>
        <taxon>Chaetocerotales</taxon>
        <taxon>Chaetocerotaceae</taxon>
        <taxon>Chaetoceros</taxon>
    </lineage>
</organism>
<sequence length="599" mass="66533">MRNAQSNHTVSSVIFLLLCCCNYFHRHCEAVQLEQNLDLYVEPYTFDVTKRQNFCGLQAKVDADEVDLRTVLSGKYLNIAIMSGKYENTDSNGNFVDSTDLGLCVKIFDEIATRGNFTWKESYIVQDEPPEGKDWTDLLLWSIEAYDVSVDWWIPNSNRIANGATIIKGWLDASTIIVSRVTSSSDETESEFSFFNWGTPFTSSVWIAIVGTLLITALVSLFVEGLSGIYAPVQGNIFSVFVSYLHHCLLVVSGHIDHIPLTHAGQILSFSIAFFAMLLLAAYTANLASFLVIEKAAANTLVDTVNDIVKSGKSICVEGGAATQKAIQNTYDSAILVKKGDDEESLLALGKGECDYAVMPLSNFESSRIKKDINGDCNLKRIGQTFQVEEAGFATYSDAGVLCTSMVRDVLNVHMQDLHDEGWIEKAWNDYYEQIQDIDDPKCFDDSSSVTKESEETLDLINVGGIFLFHGALVCFAILLFVGEKLLARRNKNDVDESDTRTDKLPISVSDMRKSHVPGKNKLKPVVNAAMRESAVLRMSGMNGTSRMNSFEEISTEVSQMREDLDNVTQKVDHLTYLLTQALQNGIPKDSFQDDYVSA</sequence>
<dbReference type="Pfam" id="PF00060">
    <property type="entry name" value="Lig_chan"/>
    <property type="match status" value="1"/>
</dbReference>
<dbReference type="GO" id="GO:0016020">
    <property type="term" value="C:membrane"/>
    <property type="evidence" value="ECO:0007669"/>
    <property type="project" value="UniProtKB-SubCell"/>
</dbReference>
<evidence type="ECO:0000313" key="15">
    <source>
        <dbReference type="Proteomes" id="UP001054902"/>
    </source>
</evidence>
<keyword evidence="3 11" id="KW-0812">Transmembrane</keyword>
<keyword evidence="7" id="KW-0675">Receptor</keyword>
<dbReference type="AlphaFoldDB" id="A0AAD3CWY3"/>
<feature type="transmembrane region" description="Helical" evidence="11">
    <location>
        <begin position="460"/>
        <end position="482"/>
    </location>
</feature>
<evidence type="ECO:0000256" key="2">
    <source>
        <dbReference type="ARBA" id="ARBA00022448"/>
    </source>
</evidence>
<evidence type="ECO:0000256" key="11">
    <source>
        <dbReference type="SAM" id="Phobius"/>
    </source>
</evidence>
<evidence type="ECO:0000256" key="6">
    <source>
        <dbReference type="ARBA" id="ARBA00023136"/>
    </source>
</evidence>
<dbReference type="EMBL" id="BLLK01000047">
    <property type="protein sequence ID" value="GFH53557.1"/>
    <property type="molecule type" value="Genomic_DNA"/>
</dbReference>
<comment type="subcellular location">
    <subcellularLocation>
        <location evidence="1">Membrane</location>
        <topology evidence="1">Multi-pass membrane protein</topology>
    </subcellularLocation>
</comment>
<evidence type="ECO:0000256" key="8">
    <source>
        <dbReference type="ARBA" id="ARBA00023180"/>
    </source>
</evidence>
<keyword evidence="12" id="KW-0732">Signal</keyword>
<dbReference type="Gene3D" id="1.10.287.70">
    <property type="match status" value="1"/>
</dbReference>
<keyword evidence="10" id="KW-0407">Ion channel</keyword>
<evidence type="ECO:0000256" key="1">
    <source>
        <dbReference type="ARBA" id="ARBA00004141"/>
    </source>
</evidence>
<dbReference type="InterPro" id="IPR015683">
    <property type="entry name" value="Ionotropic_Glu_rcpt"/>
</dbReference>
<feature type="transmembrane region" description="Helical" evidence="11">
    <location>
        <begin position="235"/>
        <end position="256"/>
    </location>
</feature>
<evidence type="ECO:0000256" key="3">
    <source>
        <dbReference type="ARBA" id="ARBA00022692"/>
    </source>
</evidence>